<dbReference type="FunFam" id="2.30.29.30:FF:000207">
    <property type="entry name" value="Protein CBR-LIN-10, isoform a"/>
    <property type="match status" value="1"/>
</dbReference>
<feature type="compositionally biased region" description="Polar residues" evidence="4">
    <location>
        <begin position="1073"/>
        <end position="1084"/>
    </location>
</feature>
<dbReference type="SUPFAM" id="SSF50729">
    <property type="entry name" value="PH domain-like"/>
    <property type="match status" value="1"/>
</dbReference>
<feature type="region of interest" description="Disordered" evidence="4">
    <location>
        <begin position="47"/>
        <end position="68"/>
    </location>
</feature>
<reference evidence="7" key="1">
    <citation type="submission" date="2020-05" db="UniProtKB">
        <authorList>
            <consortium name="EnsemblMetazoa"/>
        </authorList>
    </citation>
    <scope>IDENTIFICATION</scope>
    <source>
        <strain evidence="7">Yale</strain>
    </source>
</reference>
<dbReference type="PhylomeDB" id="A0A1B0FF35"/>
<feature type="compositionally biased region" description="Polar residues" evidence="4">
    <location>
        <begin position="1476"/>
        <end position="1490"/>
    </location>
</feature>
<dbReference type="Gene3D" id="2.30.29.30">
    <property type="entry name" value="Pleckstrin-homology domain (PH domain)/Phosphotyrosine-binding domain (PTB)"/>
    <property type="match status" value="1"/>
</dbReference>
<keyword evidence="2" id="KW-0597">Phosphoprotein</keyword>
<feature type="compositionally biased region" description="Acidic residues" evidence="4">
    <location>
        <begin position="1004"/>
        <end position="1024"/>
    </location>
</feature>
<feature type="region of interest" description="Disordered" evidence="4">
    <location>
        <begin position="326"/>
        <end position="411"/>
    </location>
</feature>
<evidence type="ECO:0000259" key="5">
    <source>
        <dbReference type="PROSITE" id="PS01179"/>
    </source>
</evidence>
<feature type="compositionally biased region" description="Basic and acidic residues" evidence="4">
    <location>
        <begin position="1357"/>
        <end position="1378"/>
    </location>
</feature>
<feature type="compositionally biased region" description="Polar residues" evidence="4">
    <location>
        <begin position="185"/>
        <end position="199"/>
    </location>
</feature>
<dbReference type="InterPro" id="IPR011993">
    <property type="entry name" value="PH-like_dom_sf"/>
</dbReference>
<feature type="region of interest" description="Disordered" evidence="4">
    <location>
        <begin position="1476"/>
        <end position="1519"/>
    </location>
</feature>
<dbReference type="CDD" id="cd06720">
    <property type="entry name" value="PDZ1_APBA1_3-like"/>
    <property type="match status" value="1"/>
</dbReference>
<evidence type="ECO:0000313" key="8">
    <source>
        <dbReference type="Proteomes" id="UP000092444"/>
    </source>
</evidence>
<dbReference type="Pfam" id="PF00595">
    <property type="entry name" value="PDZ"/>
    <property type="match status" value="2"/>
</dbReference>
<dbReference type="PANTHER" id="PTHR12345">
    <property type="entry name" value="SYNTENIN RELATED"/>
    <property type="match status" value="1"/>
</dbReference>
<proteinExistence type="predicted"/>
<dbReference type="PROSITE" id="PS01179">
    <property type="entry name" value="PID"/>
    <property type="match status" value="1"/>
</dbReference>
<dbReference type="STRING" id="37546.A0A1B0FF35"/>
<dbReference type="GO" id="GO:0043197">
    <property type="term" value="C:dendritic spine"/>
    <property type="evidence" value="ECO:0007669"/>
    <property type="project" value="TreeGrafter"/>
</dbReference>
<evidence type="ECO:0000256" key="1">
    <source>
        <dbReference type="ARBA" id="ARBA00022448"/>
    </source>
</evidence>
<dbReference type="GO" id="GO:0007268">
    <property type="term" value="P:chemical synaptic transmission"/>
    <property type="evidence" value="ECO:0007669"/>
    <property type="project" value="TreeGrafter"/>
</dbReference>
<dbReference type="InterPro" id="IPR051230">
    <property type="entry name" value="APP-Binding"/>
</dbReference>
<feature type="domain" description="PDZ" evidence="6">
    <location>
        <begin position="2023"/>
        <end position="2099"/>
    </location>
</feature>
<feature type="compositionally biased region" description="Polar residues" evidence="4">
    <location>
        <begin position="1431"/>
        <end position="1442"/>
    </location>
</feature>
<keyword evidence="3" id="KW-0677">Repeat</keyword>
<feature type="region of interest" description="Disordered" evidence="4">
    <location>
        <begin position="754"/>
        <end position="847"/>
    </location>
</feature>
<dbReference type="SUPFAM" id="SSF50156">
    <property type="entry name" value="PDZ domain-like"/>
    <property type="match status" value="2"/>
</dbReference>
<organism evidence="7 8">
    <name type="scientific">Glossina morsitans morsitans</name>
    <name type="common">Savannah tsetse fly</name>
    <dbReference type="NCBI Taxonomy" id="37546"/>
    <lineage>
        <taxon>Eukaryota</taxon>
        <taxon>Metazoa</taxon>
        <taxon>Ecdysozoa</taxon>
        <taxon>Arthropoda</taxon>
        <taxon>Hexapoda</taxon>
        <taxon>Insecta</taxon>
        <taxon>Pterygota</taxon>
        <taxon>Neoptera</taxon>
        <taxon>Endopterygota</taxon>
        <taxon>Diptera</taxon>
        <taxon>Brachycera</taxon>
        <taxon>Muscomorpha</taxon>
        <taxon>Hippoboscoidea</taxon>
        <taxon>Glossinidae</taxon>
        <taxon>Glossina</taxon>
    </lineage>
</organism>
<evidence type="ECO:0000256" key="3">
    <source>
        <dbReference type="ARBA" id="ARBA00022737"/>
    </source>
</evidence>
<dbReference type="SMART" id="SM00462">
    <property type="entry name" value="PTB"/>
    <property type="match status" value="1"/>
</dbReference>
<protein>
    <recommendedName>
        <fullName evidence="9">PDZ domain-containing protein</fullName>
    </recommendedName>
</protein>
<feature type="domain" description="PID" evidence="5">
    <location>
        <begin position="1751"/>
        <end position="1897"/>
    </location>
</feature>
<dbReference type="VEuPathDB" id="VectorBase:GMOY002207"/>
<dbReference type="EMBL" id="CCAG010003463">
    <property type="status" value="NOT_ANNOTATED_CDS"/>
    <property type="molecule type" value="Genomic_DNA"/>
</dbReference>
<feature type="region of interest" description="Disordered" evidence="4">
    <location>
        <begin position="1073"/>
        <end position="1130"/>
    </location>
</feature>
<feature type="compositionally biased region" description="Polar residues" evidence="4">
    <location>
        <begin position="1539"/>
        <end position="1549"/>
    </location>
</feature>
<dbReference type="InterPro" id="IPR006020">
    <property type="entry name" value="PTB/PI_dom"/>
</dbReference>
<feature type="compositionally biased region" description="Acidic residues" evidence="4">
    <location>
        <begin position="1097"/>
        <end position="1123"/>
    </location>
</feature>
<evidence type="ECO:0000256" key="2">
    <source>
        <dbReference type="ARBA" id="ARBA00022553"/>
    </source>
</evidence>
<dbReference type="SMART" id="SM00228">
    <property type="entry name" value="PDZ"/>
    <property type="match status" value="2"/>
</dbReference>
<dbReference type="FunFam" id="2.30.42.10:FF:000017">
    <property type="entry name" value="Amyloid beta A4 protein-binding family A member 1"/>
    <property type="match status" value="1"/>
</dbReference>
<feature type="compositionally biased region" description="Low complexity" evidence="4">
    <location>
        <begin position="1681"/>
        <end position="1699"/>
    </location>
</feature>
<feature type="compositionally biased region" description="Pro residues" evidence="4">
    <location>
        <begin position="1492"/>
        <end position="1507"/>
    </location>
</feature>
<dbReference type="GO" id="GO:0005737">
    <property type="term" value="C:cytoplasm"/>
    <property type="evidence" value="ECO:0007669"/>
    <property type="project" value="TreeGrafter"/>
</dbReference>
<feature type="region of interest" description="Disordered" evidence="4">
    <location>
        <begin position="1614"/>
        <end position="1699"/>
    </location>
</feature>
<feature type="region of interest" description="Disordered" evidence="4">
    <location>
        <begin position="1539"/>
        <end position="1558"/>
    </location>
</feature>
<keyword evidence="1" id="KW-0813">Transport</keyword>
<feature type="region of interest" description="Disordered" evidence="4">
    <location>
        <begin position="445"/>
        <end position="465"/>
    </location>
</feature>
<sequence length="2113" mass="235394">MVSTTLTTIAAAGQNTTGINNLHQNSTPERAPTSTQETANLLRYQQRATASQHQQQYPQQPRQHAPLASPITAVATSTSENTQNNIYCSVEVNEDKPPSKPKSNLTDTCEYNHNNSSINNITHRRHYNDSVTGNEENAKHEPTPVPQTLLSASSPINDQISLLFPKCKPKYTSNSNSNSSNNSNRTAIPYSNCTDSTDVNKPLRKENYSDKSFKARLKLFNGNELSHESETDVINATTNNYYRSVNLITQSPPPHSTSSISSGSLSSVTPRISTNPFLCSSSTIKKEKDERQTKEVKNETIAKERRKAQEEGEDLTNYCTLFQHSLDSPSSKAQRHQSGEGRQIQGDDMPRKRSSYERCHNAQTSTTTTTTSNNQIYLQEKSYGSRPKSQQTSTTAVQSNDHQTGQNPFTKDNYWETRQQNAPANAILNSPDYSGNGVSEMEIRNSQKRSFHHQPATYTGRHQPPITAHHIRLGRSPNSSDKEQPDAIQKRNNYNTQQSQTQIQKSNPGCTEHNFSSIASHYLYGSNTSLHDQYQMEKSERREQELQDRERDRDREQREQRSKILHAERERYTTAALIRESMSEQTALEIRERRERQFHQKHQLHHQQKHQKQQQRQLTEEQLLAHNGVITDDKAKSWQNLRVSTDPHTQVNNRTTTTLAPDTINITDTSVAFVKSNQKRNTIDGKDVDIQKSTTIINSGELQQLSHKKYREGDYEINVESRHGIIEYEGSPRRIGQMIGNATDDEHVRVSNGVTPLSSSSKTNHSITVSSPKQYAARPGFPQRIISPPRDTTPPIMLLNYNANNKLQHQQKQQQQQTNSQQTLTDNNAEDTSNDVSEIGTISDLTTPDNNISATNTLGAVSTGGGCGGSINEVLEPNSSPKAIKEITTTITAITTIANSTAPAVNSSNTPTSTSLATLLNVTASTTSSNPLSIPTKSTTFDYLYEFSETRKVLEEFFKCPSNEDKPIVENISDVDSIDIQYEFHTNLGRDIEDDDHIEGGDVNLEDEDGDDDGMDENDEDEGQLDVNNEDSNIQLRIPQQQQQQQQQQQHQLQQEQPHRLPAQVTHYPNHQRNHVQSPTQHSYQYHGDINGRTENDIDDAEGDGDDDDEADVDDDIENNDDDVEHHEDYQHCQQEIQQQPDNHYHSHSHSHQHNQFTMNNRYARHTARRHFTSSPLMRDFDFFLDSASRSSGEQFDHQDSINHNHQSNNTNNARHNYRYSPDTTDYDSNCGDLDSLSGELNGVSTSCSNYTKYYASSMPVLEDGLSSGHTSDTENNNNNQNNHLLSQQNSVIQHTPVNGGISILMDMKRASTNNSINSMNNITTSTTDGGGGEKHTALSPNIVHRNHSPIVLEDTVRDSSRGKQESRELRESREREFIAQSPSRMSTNQVFKNIDPDLDSLYSISVFQRNDMVQMTPPPPAPAPHRKPNVMSTDTETLQSSSYRGEIRSNINHSNSPSKSNSITLSSHNNAIQANVSPTQSSQKRNSSTQPPQPPPQPPPPPPPIPERNIQRSPSPLLNSPVWLSRHLEVNTCKTLLESSSENHSKNLSTDEDEVDTDLETDRLLGHQRLDDQSYYEENKSWVDRKPARSLLSKISPKQVPSTKTRNGYNALLSSTPEIPPPIPPKNSSNKLLDIGGSMSSPEHSDKSPIKSIDIQDCVVTMGSGGDSDNSDCLKKDCDSSGPGPNNGNNSSSNISAGNNSTGNACNAISSNNESVASVNNVNVTTGEKKVKKSKNKEGKLLGGAVLIEGVLFRAKYLGSTQLVCEGQPTKSTRMMQAEEAVSRIKAPDGDVQPSTEVDLFISTEKIMVLNTDLKEIMMDHALRTISYIADIGDLVVLMARRRFVPQDIDDAPKPNRTPKMICHVFESDEAQFIAQSIGQAFQVAYMEFLKANGIEDHRFVKEMDYQEVLNSQEIFGDELEIFAKKELQKEVVVPKAKGEILGVVIVESGWGSMLPTVVIANLMSTGAAARCGQLNIGDQLIAINGLSLVGLPLSTCQNYIKNTKNQTVVKFTVVPCPPVVEVKIKRPETKYQLGFSVQNGVICSLLRGGIAERGGVRVGHRIIEINNQSVVAVPHEKIVNLLATSVGEILMKTMPTSMFRLLTGQENPIYI</sequence>
<evidence type="ECO:0008006" key="9">
    <source>
        <dbReference type="Google" id="ProtNLM"/>
    </source>
</evidence>
<feature type="region of interest" description="Disordered" evidence="4">
    <location>
        <begin position="17"/>
        <end position="36"/>
    </location>
</feature>
<feature type="compositionally biased region" description="Low complexity" evidence="4">
    <location>
        <begin position="1040"/>
        <end position="1056"/>
    </location>
</feature>
<evidence type="ECO:0000256" key="4">
    <source>
        <dbReference type="SAM" id="MobiDB-lite"/>
    </source>
</evidence>
<dbReference type="InterPro" id="IPR001478">
    <property type="entry name" value="PDZ"/>
</dbReference>
<feature type="region of interest" description="Disordered" evidence="4">
    <location>
        <begin position="1357"/>
        <end position="1385"/>
    </location>
</feature>
<dbReference type="EMBL" id="CCAG010003465">
    <property type="status" value="NOT_ANNOTATED_CDS"/>
    <property type="molecule type" value="Genomic_DNA"/>
</dbReference>
<feature type="compositionally biased region" description="Low complexity" evidence="4">
    <location>
        <begin position="802"/>
        <end position="827"/>
    </location>
</feature>
<dbReference type="InterPro" id="IPR036034">
    <property type="entry name" value="PDZ_sf"/>
</dbReference>
<feature type="region of interest" description="Disordered" evidence="4">
    <location>
        <begin position="1193"/>
        <end position="1217"/>
    </location>
</feature>
<feature type="region of interest" description="Disordered" evidence="4">
    <location>
        <begin position="1413"/>
        <end position="1442"/>
    </location>
</feature>
<feature type="compositionally biased region" description="Low complexity" evidence="4">
    <location>
        <begin position="47"/>
        <end position="64"/>
    </location>
</feature>
<feature type="region of interest" description="Disordered" evidence="4">
    <location>
        <begin position="991"/>
        <end position="1058"/>
    </location>
</feature>
<dbReference type="Proteomes" id="UP000092444">
    <property type="component" value="Unassembled WGS sequence"/>
</dbReference>
<dbReference type="GO" id="GO:0005886">
    <property type="term" value="C:plasma membrane"/>
    <property type="evidence" value="ECO:0007669"/>
    <property type="project" value="TreeGrafter"/>
</dbReference>
<dbReference type="Pfam" id="PF00640">
    <property type="entry name" value="PID"/>
    <property type="match status" value="1"/>
</dbReference>
<dbReference type="FunFam" id="2.30.42.10:FF:000007">
    <property type="entry name" value="Amyloid beta A4 protein-binding family A member"/>
    <property type="match status" value="1"/>
</dbReference>
<keyword evidence="8" id="KW-1185">Reference proteome</keyword>
<feature type="compositionally biased region" description="Polar residues" evidence="4">
    <location>
        <begin position="1026"/>
        <end position="1039"/>
    </location>
</feature>
<dbReference type="PROSITE" id="PS50106">
    <property type="entry name" value="PDZ"/>
    <property type="match status" value="2"/>
</dbReference>
<dbReference type="PANTHER" id="PTHR12345:SF16">
    <property type="entry name" value="X11L, ISOFORM F-RELATED"/>
    <property type="match status" value="1"/>
</dbReference>
<dbReference type="EMBL" id="CCAG010003464">
    <property type="status" value="NOT_ANNOTATED_CDS"/>
    <property type="molecule type" value="Genomic_DNA"/>
</dbReference>
<feature type="compositionally biased region" description="Basic and acidic residues" evidence="4">
    <location>
        <begin position="348"/>
        <end position="360"/>
    </location>
</feature>
<feature type="region of interest" description="Disordered" evidence="4">
    <location>
        <begin position="283"/>
        <end position="312"/>
    </location>
</feature>
<feature type="domain" description="PDZ" evidence="6">
    <location>
        <begin position="1932"/>
        <end position="2017"/>
    </location>
</feature>
<feature type="compositionally biased region" description="Basic and acidic residues" evidence="4">
    <location>
        <begin position="284"/>
        <end position="310"/>
    </location>
</feature>
<feature type="region of interest" description="Disordered" evidence="4">
    <location>
        <begin position="171"/>
        <end position="204"/>
    </location>
</feature>
<dbReference type="Gene3D" id="2.30.42.10">
    <property type="match status" value="2"/>
</dbReference>
<feature type="compositionally biased region" description="Polar residues" evidence="4">
    <location>
        <begin position="754"/>
        <end position="773"/>
    </location>
</feature>
<feature type="compositionally biased region" description="Low complexity" evidence="4">
    <location>
        <begin position="173"/>
        <end position="184"/>
    </location>
</feature>
<feature type="region of interest" description="Disordered" evidence="4">
    <location>
        <begin position="534"/>
        <end position="568"/>
    </location>
</feature>
<name>A0A1B0FF35_GLOMM</name>
<feature type="compositionally biased region" description="Polar residues" evidence="4">
    <location>
        <begin position="387"/>
        <end position="411"/>
    </location>
</feature>
<evidence type="ECO:0000313" key="7">
    <source>
        <dbReference type="EnsemblMetazoa" id="GMOY002207-PA"/>
    </source>
</evidence>
<dbReference type="CDD" id="cd06793">
    <property type="entry name" value="PDZ2_APBA1_3-like"/>
    <property type="match status" value="1"/>
</dbReference>
<accession>A0A1B0FF35</accession>
<feature type="compositionally biased region" description="Low complexity" evidence="4">
    <location>
        <begin position="1204"/>
        <end position="1215"/>
    </location>
</feature>
<evidence type="ECO:0000259" key="6">
    <source>
        <dbReference type="PROSITE" id="PS50106"/>
    </source>
</evidence>
<dbReference type="EnsemblMetazoa" id="GMOY002207-RA">
    <property type="protein sequence ID" value="GMOY002207-PA"/>
    <property type="gene ID" value="GMOY002207"/>
</dbReference>
<dbReference type="CDD" id="cd01208">
    <property type="entry name" value="PTB_X11"/>
    <property type="match status" value="1"/>
</dbReference>